<keyword evidence="3" id="KW-1185">Reference proteome</keyword>
<dbReference type="InterPro" id="IPR036259">
    <property type="entry name" value="MFS_trans_sf"/>
</dbReference>
<feature type="transmembrane region" description="Helical" evidence="1">
    <location>
        <begin position="249"/>
        <end position="270"/>
    </location>
</feature>
<keyword evidence="1" id="KW-1133">Transmembrane helix</keyword>
<feature type="transmembrane region" description="Helical" evidence="1">
    <location>
        <begin position="216"/>
        <end position="237"/>
    </location>
</feature>
<dbReference type="SUPFAM" id="SSF103473">
    <property type="entry name" value="MFS general substrate transporter"/>
    <property type="match status" value="1"/>
</dbReference>
<feature type="transmembrane region" description="Helical" evidence="1">
    <location>
        <begin position="309"/>
        <end position="332"/>
    </location>
</feature>
<evidence type="ECO:0000313" key="3">
    <source>
        <dbReference type="Proteomes" id="UP001500575"/>
    </source>
</evidence>
<comment type="caution">
    <text evidence="2">The sequence shown here is derived from an EMBL/GenBank/DDBJ whole genome shotgun (WGS) entry which is preliminary data.</text>
</comment>
<dbReference type="Pfam" id="PF07690">
    <property type="entry name" value="MFS_1"/>
    <property type="match status" value="1"/>
</dbReference>
<keyword evidence="1" id="KW-0472">Membrane</keyword>
<dbReference type="Gene3D" id="1.20.1250.20">
    <property type="entry name" value="MFS general substrate transporter like domains"/>
    <property type="match status" value="1"/>
</dbReference>
<dbReference type="InterPro" id="IPR053160">
    <property type="entry name" value="MFS_DHA3_Transporter"/>
</dbReference>
<sequence>MVWSATTFLFEVPSGAWADVVSRRALLAASAVVNGLGYALWVAWPGYTGFLIGFVLWGLASALASGTYEAFTYDELAAAGQEHRYAQVIGWTTTAGLVGLLLSNLAAAPLIDLGGIELTGWISFGVCCVNALVALSLPRASPHTEAALRGGRFAPSSGTGFECDPEIDQRGGPLARWWTMLRAGTREATTHQVVRRAVVLTALMYGFLAFDEYFGLVFVDLGATTAMVALLTAATAAAQALGGLLAGPAARLSALSMAALTAVSAMLIGVGAALSLYPAVVGISLGYGVLQLVLIVTEARLQDAIEGPARATVTSVAGLGSEIFAMGLYAGFAIGSFWLGYAALVSGMAVLVVVVAGLFPRWLPPPVLDDSEDPEIPEKTTT</sequence>
<feature type="transmembrane region" description="Helical" evidence="1">
    <location>
        <begin position="85"/>
        <end position="106"/>
    </location>
</feature>
<feature type="transmembrane region" description="Helical" evidence="1">
    <location>
        <begin position="338"/>
        <end position="359"/>
    </location>
</feature>
<name>A0ABN2YJ46_9ACTN</name>
<feature type="transmembrane region" description="Helical" evidence="1">
    <location>
        <begin position="193"/>
        <end position="210"/>
    </location>
</feature>
<keyword evidence="1" id="KW-0812">Transmembrane</keyword>
<dbReference type="Proteomes" id="UP001500575">
    <property type="component" value="Unassembled WGS sequence"/>
</dbReference>
<organism evidence="2 3">
    <name type="scientific">Nocardioides bigeumensis</name>
    <dbReference type="NCBI Taxonomy" id="433657"/>
    <lineage>
        <taxon>Bacteria</taxon>
        <taxon>Bacillati</taxon>
        <taxon>Actinomycetota</taxon>
        <taxon>Actinomycetes</taxon>
        <taxon>Propionibacteriales</taxon>
        <taxon>Nocardioidaceae</taxon>
        <taxon>Nocardioides</taxon>
    </lineage>
</organism>
<gene>
    <name evidence="2" type="ORF">GCM10009843_27140</name>
</gene>
<feature type="transmembrane region" description="Helical" evidence="1">
    <location>
        <begin position="118"/>
        <end position="137"/>
    </location>
</feature>
<protein>
    <submittedName>
        <fullName evidence="2">MFS transporter</fullName>
    </submittedName>
</protein>
<proteinExistence type="predicted"/>
<dbReference type="PANTHER" id="PTHR23530">
    <property type="entry name" value="TRANSPORT PROTEIN-RELATED"/>
    <property type="match status" value="1"/>
</dbReference>
<dbReference type="InterPro" id="IPR011701">
    <property type="entry name" value="MFS"/>
</dbReference>
<evidence type="ECO:0000313" key="2">
    <source>
        <dbReference type="EMBL" id="GAA2127555.1"/>
    </source>
</evidence>
<accession>A0ABN2YJ46</accession>
<reference evidence="2 3" key="1">
    <citation type="journal article" date="2019" name="Int. J. Syst. Evol. Microbiol.">
        <title>The Global Catalogue of Microorganisms (GCM) 10K type strain sequencing project: providing services to taxonomists for standard genome sequencing and annotation.</title>
        <authorList>
            <consortium name="The Broad Institute Genomics Platform"/>
            <consortium name="The Broad Institute Genome Sequencing Center for Infectious Disease"/>
            <person name="Wu L."/>
            <person name="Ma J."/>
        </authorList>
    </citation>
    <scope>NUCLEOTIDE SEQUENCE [LARGE SCALE GENOMIC DNA]</scope>
    <source>
        <strain evidence="2 3">JCM 16021</strain>
    </source>
</reference>
<feature type="transmembrane region" description="Helical" evidence="1">
    <location>
        <begin position="276"/>
        <end position="297"/>
    </location>
</feature>
<dbReference type="PANTHER" id="PTHR23530:SF1">
    <property type="entry name" value="PERMEASE, MAJOR FACILITATOR SUPERFAMILY-RELATED"/>
    <property type="match status" value="1"/>
</dbReference>
<feature type="transmembrane region" description="Helical" evidence="1">
    <location>
        <begin position="42"/>
        <end position="64"/>
    </location>
</feature>
<evidence type="ECO:0000256" key="1">
    <source>
        <dbReference type="SAM" id="Phobius"/>
    </source>
</evidence>
<dbReference type="EMBL" id="BAAAQQ010000012">
    <property type="protein sequence ID" value="GAA2127555.1"/>
    <property type="molecule type" value="Genomic_DNA"/>
</dbReference>